<comment type="caution">
    <text evidence="2">The sequence shown here is derived from an EMBL/GenBank/DDBJ whole genome shotgun (WGS) entry which is preliminary data.</text>
</comment>
<keyword evidence="3" id="KW-1185">Reference proteome</keyword>
<dbReference type="Gene3D" id="3.30.710.10">
    <property type="entry name" value="Potassium Channel Kv1.1, Chain A"/>
    <property type="match status" value="1"/>
</dbReference>
<dbReference type="Proteomes" id="UP000736335">
    <property type="component" value="Unassembled WGS sequence"/>
</dbReference>
<dbReference type="CDD" id="cd18186">
    <property type="entry name" value="BTB_POZ_ZBTB_KLHL-like"/>
    <property type="match status" value="1"/>
</dbReference>
<accession>A0A9P6L494</accession>
<dbReference type="InterPro" id="IPR000210">
    <property type="entry name" value="BTB/POZ_dom"/>
</dbReference>
<sequence length="268" mass="30758">MPSKEHNTVETTSTASVPVSTEFCADDADVIIRATGTLDFRVHKAILSLVSPFFKDMLTLPQPPSAAPETPPHVDVQDLDDLQSLLLAAKKYDMHFVIHSHKKSFQNRAFIQQDPLHLYAIACACEIDDQAKYVARNADLLTVVKTAKNDGLDIISSASYHRLIAFLFARDNELHPILERNWALLTDWCECRPANFNRKDLYECAKKQLKTPYIWMEEVYLVALEGRSQYYRSACTDDDCSVAATKIKEFLERMFQERERVCDKFMWE</sequence>
<reference evidence="2" key="2">
    <citation type="submission" date="2020-11" db="EMBL/GenBank/DDBJ databases">
        <authorList>
            <consortium name="DOE Joint Genome Institute"/>
            <person name="Kuo A."/>
            <person name="Miyauchi S."/>
            <person name="Kiss E."/>
            <person name="Drula E."/>
            <person name="Kohler A."/>
            <person name="Sanchez-Garcia M."/>
            <person name="Andreopoulos B."/>
            <person name="Barry K.W."/>
            <person name="Bonito G."/>
            <person name="Buee M."/>
            <person name="Carver A."/>
            <person name="Chen C."/>
            <person name="Cichocki N."/>
            <person name="Clum A."/>
            <person name="Culley D."/>
            <person name="Crous P.W."/>
            <person name="Fauchery L."/>
            <person name="Girlanda M."/>
            <person name="Hayes R."/>
            <person name="Keri Z."/>
            <person name="Labutti K."/>
            <person name="Lipzen A."/>
            <person name="Lombard V."/>
            <person name="Magnuson J."/>
            <person name="Maillard F."/>
            <person name="Morin E."/>
            <person name="Murat C."/>
            <person name="Nolan M."/>
            <person name="Ohm R."/>
            <person name="Pangilinan J."/>
            <person name="Pereira M."/>
            <person name="Perotto S."/>
            <person name="Peter M."/>
            <person name="Riley R."/>
            <person name="Sitrit Y."/>
            <person name="Stielow B."/>
            <person name="Szollosi G."/>
            <person name="Zifcakova L."/>
            <person name="Stursova M."/>
            <person name="Spatafora J.W."/>
            <person name="Tedersoo L."/>
            <person name="Vaario L.-M."/>
            <person name="Yamada A."/>
            <person name="Yan M."/>
            <person name="Wang P."/>
            <person name="Xu J."/>
            <person name="Bruns T."/>
            <person name="Baldrian P."/>
            <person name="Vilgalys R."/>
            <person name="Henrissat B."/>
            <person name="Grigoriev I.V."/>
            <person name="Hibbett D."/>
            <person name="Nagy L.G."/>
            <person name="Martin F.M."/>
        </authorList>
    </citation>
    <scope>NUCLEOTIDE SEQUENCE</scope>
    <source>
        <strain evidence="2">UH-Tt-Lm1</strain>
    </source>
</reference>
<evidence type="ECO:0000259" key="1">
    <source>
        <dbReference type="PROSITE" id="PS50097"/>
    </source>
</evidence>
<protein>
    <recommendedName>
        <fullName evidence="1">BTB domain-containing protein</fullName>
    </recommendedName>
</protein>
<dbReference type="EMBL" id="WIUZ02000013">
    <property type="protein sequence ID" value="KAF9781654.1"/>
    <property type="molecule type" value="Genomic_DNA"/>
</dbReference>
<evidence type="ECO:0000313" key="3">
    <source>
        <dbReference type="Proteomes" id="UP000736335"/>
    </source>
</evidence>
<name>A0A9P6L494_9AGAM</name>
<dbReference type="SUPFAM" id="SSF54695">
    <property type="entry name" value="POZ domain"/>
    <property type="match status" value="1"/>
</dbReference>
<proteinExistence type="predicted"/>
<dbReference type="AlphaFoldDB" id="A0A9P6L494"/>
<feature type="domain" description="BTB" evidence="1">
    <location>
        <begin position="28"/>
        <end position="86"/>
    </location>
</feature>
<organism evidence="2 3">
    <name type="scientific">Thelephora terrestris</name>
    <dbReference type="NCBI Taxonomy" id="56493"/>
    <lineage>
        <taxon>Eukaryota</taxon>
        <taxon>Fungi</taxon>
        <taxon>Dikarya</taxon>
        <taxon>Basidiomycota</taxon>
        <taxon>Agaricomycotina</taxon>
        <taxon>Agaricomycetes</taxon>
        <taxon>Thelephorales</taxon>
        <taxon>Thelephoraceae</taxon>
        <taxon>Thelephora</taxon>
    </lineage>
</organism>
<gene>
    <name evidence="2" type="ORF">BJ322DRAFT_1111574</name>
</gene>
<dbReference type="PROSITE" id="PS50097">
    <property type="entry name" value="BTB"/>
    <property type="match status" value="1"/>
</dbReference>
<evidence type="ECO:0000313" key="2">
    <source>
        <dbReference type="EMBL" id="KAF9781654.1"/>
    </source>
</evidence>
<dbReference type="Pfam" id="PF00651">
    <property type="entry name" value="BTB"/>
    <property type="match status" value="1"/>
</dbReference>
<dbReference type="InterPro" id="IPR011333">
    <property type="entry name" value="SKP1/BTB/POZ_sf"/>
</dbReference>
<dbReference type="OrthoDB" id="2914220at2759"/>
<reference evidence="2" key="1">
    <citation type="journal article" date="2020" name="Nat. Commun.">
        <title>Large-scale genome sequencing of mycorrhizal fungi provides insights into the early evolution of symbiotic traits.</title>
        <authorList>
            <person name="Miyauchi S."/>
            <person name="Kiss E."/>
            <person name="Kuo A."/>
            <person name="Drula E."/>
            <person name="Kohler A."/>
            <person name="Sanchez-Garcia M."/>
            <person name="Morin E."/>
            <person name="Andreopoulos B."/>
            <person name="Barry K.W."/>
            <person name="Bonito G."/>
            <person name="Buee M."/>
            <person name="Carver A."/>
            <person name="Chen C."/>
            <person name="Cichocki N."/>
            <person name="Clum A."/>
            <person name="Culley D."/>
            <person name="Crous P.W."/>
            <person name="Fauchery L."/>
            <person name="Girlanda M."/>
            <person name="Hayes R.D."/>
            <person name="Keri Z."/>
            <person name="LaButti K."/>
            <person name="Lipzen A."/>
            <person name="Lombard V."/>
            <person name="Magnuson J."/>
            <person name="Maillard F."/>
            <person name="Murat C."/>
            <person name="Nolan M."/>
            <person name="Ohm R.A."/>
            <person name="Pangilinan J."/>
            <person name="Pereira M.F."/>
            <person name="Perotto S."/>
            <person name="Peter M."/>
            <person name="Pfister S."/>
            <person name="Riley R."/>
            <person name="Sitrit Y."/>
            <person name="Stielow J.B."/>
            <person name="Szollosi G."/>
            <person name="Zifcakova L."/>
            <person name="Stursova M."/>
            <person name="Spatafora J.W."/>
            <person name="Tedersoo L."/>
            <person name="Vaario L.M."/>
            <person name="Yamada A."/>
            <person name="Yan M."/>
            <person name="Wang P."/>
            <person name="Xu J."/>
            <person name="Bruns T."/>
            <person name="Baldrian P."/>
            <person name="Vilgalys R."/>
            <person name="Dunand C."/>
            <person name="Henrissat B."/>
            <person name="Grigoriev I.V."/>
            <person name="Hibbett D."/>
            <person name="Nagy L.G."/>
            <person name="Martin F.M."/>
        </authorList>
    </citation>
    <scope>NUCLEOTIDE SEQUENCE</scope>
    <source>
        <strain evidence="2">UH-Tt-Lm1</strain>
    </source>
</reference>